<evidence type="ECO:0000256" key="1">
    <source>
        <dbReference type="ARBA" id="ARBA00004613"/>
    </source>
</evidence>
<dbReference type="GO" id="GO:0005576">
    <property type="term" value="C:extracellular region"/>
    <property type="evidence" value="ECO:0007669"/>
    <property type="project" value="UniProtKB-SubCell"/>
</dbReference>
<comment type="subcellular location">
    <subcellularLocation>
        <location evidence="1">Secreted</location>
    </subcellularLocation>
</comment>
<dbReference type="AlphaFoldDB" id="F6DN51"/>
<evidence type="ECO:0000259" key="4">
    <source>
        <dbReference type="Pfam" id="PF19912"/>
    </source>
</evidence>
<keyword evidence="2" id="KW-0964">Secreted</keyword>
<sequence length="282" mass="31131">MINIPAERDTFVSNIRKGQSQCRPSFLATGKASVGSVFYSRYISYIFFDLSGIPREERIVSADLILHLYDPAFIGALPGAIALGVLGEPFAECTTSFINRPCALAKSLITAPLPSETTMVSMDITKYIKQWHLGQRTNYGLALGAANSPGVALFHSSYSPDSAKHPLLEVSTVSGGCTRPVVNLEETYVVQSTPGFSEAQEVWNYSRYSYIIHNIGTKNILVKLQNSADNILFMDEEPEIELAPGQSYILVSTFFTRYVRIRFRLVPAESGSGTIKIWLQGR</sequence>
<dbReference type="NCBIfam" id="NF033679">
    <property type="entry name" value="DNRLRE_dom"/>
    <property type="match status" value="1"/>
</dbReference>
<evidence type="ECO:0000259" key="5">
    <source>
        <dbReference type="Pfam" id="PF24517"/>
    </source>
</evidence>
<dbReference type="KEGG" id="dru:Desru_2399"/>
<feature type="domain" description="Carbohydrate-binding module family 96" evidence="5">
    <location>
        <begin position="4"/>
        <end position="170"/>
    </location>
</feature>
<name>F6DN51_DESRL</name>
<reference evidence="6 7" key="2">
    <citation type="journal article" date="2012" name="Stand. Genomic Sci.">
        <title>Complete genome sequence of the sulfate-reducing firmicute Desulfotomaculum ruminis type strain (DL(T)).</title>
        <authorList>
            <person name="Spring S."/>
            <person name="Visser M."/>
            <person name="Lu M."/>
            <person name="Copeland A."/>
            <person name="Lapidus A."/>
            <person name="Lucas S."/>
            <person name="Cheng J.F."/>
            <person name="Han C."/>
            <person name="Tapia R."/>
            <person name="Goodwin L.A."/>
            <person name="Pitluck S."/>
            <person name="Ivanova N."/>
            <person name="Land M."/>
            <person name="Hauser L."/>
            <person name="Larimer F."/>
            <person name="Rohde M."/>
            <person name="Goker M."/>
            <person name="Detter J.C."/>
            <person name="Kyrpides N.C."/>
            <person name="Woyke T."/>
            <person name="Schaap P.J."/>
            <person name="Plugge C.M."/>
            <person name="Muyzer G."/>
            <person name="Kuever J."/>
            <person name="Pereira I.A."/>
            <person name="Parshina S.N."/>
            <person name="Bernier-Latmani R."/>
            <person name="Stams A.J."/>
            <person name="Klenk H.P."/>
        </authorList>
    </citation>
    <scope>NUCLEOTIDE SEQUENCE [LARGE SCALE GENOMIC DNA]</scope>
    <source>
        <strain evidence="7">ATCC 23193 / DSM 2154 / NCIB 8452 / DL</strain>
    </source>
</reference>
<protein>
    <submittedName>
        <fullName evidence="6">Uncharacterized protein</fullName>
    </submittedName>
</protein>
<gene>
    <name evidence="6" type="ordered locus">Desru_2399</name>
</gene>
<keyword evidence="7" id="KW-1185">Reference proteome</keyword>
<dbReference type="eggNOG" id="ENOG5033II7">
    <property type="taxonomic scope" value="Bacteria"/>
</dbReference>
<organism evidence="6 7">
    <name type="scientific">Desulforamulus ruminis (strain ATCC 23193 / DSM 2154 / NCIMB 8452 / DL)</name>
    <name type="common">Desulfotomaculum ruminis</name>
    <dbReference type="NCBI Taxonomy" id="696281"/>
    <lineage>
        <taxon>Bacteria</taxon>
        <taxon>Bacillati</taxon>
        <taxon>Bacillota</taxon>
        <taxon>Clostridia</taxon>
        <taxon>Eubacteriales</taxon>
        <taxon>Peptococcaceae</taxon>
        <taxon>Desulforamulus</taxon>
    </lineage>
</organism>
<feature type="domain" description="DUF6385" evidence="4">
    <location>
        <begin position="203"/>
        <end position="281"/>
    </location>
</feature>
<evidence type="ECO:0000256" key="3">
    <source>
        <dbReference type="ARBA" id="ARBA00022729"/>
    </source>
</evidence>
<dbReference type="Pfam" id="PF24517">
    <property type="entry name" value="CBM96"/>
    <property type="match status" value="1"/>
</dbReference>
<dbReference type="EMBL" id="CP002780">
    <property type="protein sequence ID" value="AEG60640.1"/>
    <property type="molecule type" value="Genomic_DNA"/>
</dbReference>
<evidence type="ECO:0000313" key="7">
    <source>
        <dbReference type="Proteomes" id="UP000009234"/>
    </source>
</evidence>
<dbReference type="Proteomes" id="UP000009234">
    <property type="component" value="Chromosome"/>
</dbReference>
<evidence type="ECO:0000313" key="6">
    <source>
        <dbReference type="EMBL" id="AEG60640.1"/>
    </source>
</evidence>
<dbReference type="HOGENOM" id="CLU_975656_0_0_9"/>
<reference evidence="7" key="1">
    <citation type="submission" date="2011-05" db="EMBL/GenBank/DDBJ databases">
        <title>Complete sequence of Desulfotomaculum ruminis DSM 2154.</title>
        <authorList>
            <person name="Lucas S."/>
            <person name="Copeland A."/>
            <person name="Lapidus A."/>
            <person name="Cheng J.-F."/>
            <person name="Goodwin L."/>
            <person name="Pitluck S."/>
            <person name="Lu M."/>
            <person name="Detter J.C."/>
            <person name="Han C."/>
            <person name="Tapia R."/>
            <person name="Land M."/>
            <person name="Hauser L."/>
            <person name="Kyrpides N."/>
            <person name="Ivanova N."/>
            <person name="Mikhailova N."/>
            <person name="Pagani I."/>
            <person name="Stams A.J.M."/>
            <person name="Plugge C.M."/>
            <person name="Muyzer G."/>
            <person name="Kuever J."/>
            <person name="Parshina S.N."/>
            <person name="Ivanova A.E."/>
            <person name="Nazina T.N."/>
            <person name="Brambilla E."/>
            <person name="Spring S."/>
            <person name="Klenk H.-P."/>
            <person name="Woyke T."/>
        </authorList>
    </citation>
    <scope>NUCLEOTIDE SEQUENCE [LARGE SCALE GENOMIC DNA]</scope>
    <source>
        <strain evidence="7">ATCC 23193 / DSM 2154 / NCIB 8452 / DL</strain>
    </source>
</reference>
<accession>F6DN51</accession>
<dbReference type="Pfam" id="PF19912">
    <property type="entry name" value="DUF6385"/>
    <property type="match status" value="1"/>
</dbReference>
<dbReference type="InterPro" id="IPR045965">
    <property type="entry name" value="DUF6385"/>
</dbReference>
<proteinExistence type="predicted"/>
<evidence type="ECO:0000256" key="2">
    <source>
        <dbReference type="ARBA" id="ARBA00022525"/>
    </source>
</evidence>
<dbReference type="InterPro" id="IPR055372">
    <property type="entry name" value="CBM96"/>
</dbReference>
<dbReference type="STRING" id="696281.Desru_2399"/>
<keyword evidence="3" id="KW-0732">Signal</keyword>